<feature type="transmembrane region" description="Helical" evidence="6">
    <location>
        <begin position="299"/>
        <end position="318"/>
    </location>
</feature>
<organism evidence="7 8">
    <name type="scientific">Anaeromicrobium sediminis</name>
    <dbReference type="NCBI Taxonomy" id="1478221"/>
    <lineage>
        <taxon>Bacteria</taxon>
        <taxon>Bacillati</taxon>
        <taxon>Bacillota</taxon>
        <taxon>Clostridia</taxon>
        <taxon>Peptostreptococcales</taxon>
        <taxon>Thermotaleaceae</taxon>
        <taxon>Anaeromicrobium</taxon>
    </lineage>
</organism>
<evidence type="ECO:0000313" key="7">
    <source>
        <dbReference type="EMBL" id="PAB58237.1"/>
    </source>
</evidence>
<feature type="transmembrane region" description="Helical" evidence="6">
    <location>
        <begin position="130"/>
        <end position="148"/>
    </location>
</feature>
<accession>A0A267MFJ9</accession>
<dbReference type="PANTHER" id="PTHR32196:SF72">
    <property type="entry name" value="RIBOSE IMPORT PERMEASE PROTEIN RBSC"/>
    <property type="match status" value="1"/>
</dbReference>
<comment type="caution">
    <text evidence="7">The sequence shown here is derived from an EMBL/GenBank/DDBJ whole genome shotgun (WGS) entry which is preliminary data.</text>
</comment>
<name>A0A267MFJ9_9FIRM</name>
<evidence type="ECO:0000256" key="3">
    <source>
        <dbReference type="ARBA" id="ARBA00022692"/>
    </source>
</evidence>
<keyword evidence="2" id="KW-1003">Cell membrane</keyword>
<feature type="transmembrane region" description="Helical" evidence="6">
    <location>
        <begin position="23"/>
        <end position="44"/>
    </location>
</feature>
<evidence type="ECO:0000313" key="8">
    <source>
        <dbReference type="Proteomes" id="UP000216024"/>
    </source>
</evidence>
<evidence type="ECO:0000256" key="5">
    <source>
        <dbReference type="ARBA" id="ARBA00023136"/>
    </source>
</evidence>
<keyword evidence="4 6" id="KW-1133">Transmembrane helix</keyword>
<dbReference type="PANTHER" id="PTHR32196">
    <property type="entry name" value="ABC TRANSPORTER PERMEASE PROTEIN YPHD-RELATED-RELATED"/>
    <property type="match status" value="1"/>
</dbReference>
<reference evidence="7 8" key="1">
    <citation type="submission" date="2017-06" db="EMBL/GenBank/DDBJ databases">
        <title>Draft genome sequence of anaerobic fermentative bacterium Anaeromicrobium sediminis DY2726D isolated from West Pacific Ocean sediments.</title>
        <authorList>
            <person name="Zeng X."/>
        </authorList>
    </citation>
    <scope>NUCLEOTIDE SEQUENCE [LARGE SCALE GENOMIC DNA]</scope>
    <source>
        <strain evidence="7 8">DY2726D</strain>
    </source>
</reference>
<feature type="transmembrane region" description="Helical" evidence="6">
    <location>
        <begin position="221"/>
        <end position="239"/>
    </location>
</feature>
<dbReference type="GO" id="GO:0005886">
    <property type="term" value="C:plasma membrane"/>
    <property type="evidence" value="ECO:0007669"/>
    <property type="project" value="UniProtKB-SubCell"/>
</dbReference>
<evidence type="ECO:0000256" key="1">
    <source>
        <dbReference type="ARBA" id="ARBA00004651"/>
    </source>
</evidence>
<dbReference type="GO" id="GO:0022857">
    <property type="term" value="F:transmembrane transporter activity"/>
    <property type="evidence" value="ECO:0007669"/>
    <property type="project" value="InterPro"/>
</dbReference>
<evidence type="ECO:0000256" key="4">
    <source>
        <dbReference type="ARBA" id="ARBA00022989"/>
    </source>
</evidence>
<comment type="subcellular location">
    <subcellularLocation>
        <location evidence="1">Cell membrane</location>
        <topology evidence="1">Multi-pass membrane protein</topology>
    </subcellularLocation>
</comment>
<feature type="transmembrane region" description="Helical" evidence="6">
    <location>
        <begin position="98"/>
        <end position="118"/>
    </location>
</feature>
<keyword evidence="3 6" id="KW-0812">Transmembrane</keyword>
<dbReference type="EMBL" id="NIBG01000018">
    <property type="protein sequence ID" value="PAB58237.1"/>
    <property type="molecule type" value="Genomic_DNA"/>
</dbReference>
<gene>
    <name evidence="7" type="ORF">CCE28_16505</name>
</gene>
<dbReference type="AlphaFoldDB" id="A0A267MFJ9"/>
<keyword evidence="5 6" id="KW-0472">Membrane</keyword>
<proteinExistence type="predicted"/>
<sequence>MSESAVIKQKDNKFDFRKFANKYGIMVILLLMVIGMSLLTPAFYNPRNLINIVRQVSVIGTIAFGVTLIIITGGIDLSSGSTLALVGVIVANYASPEGSIFLAIVMGIIVGGICGFINGGTLATTGIPPFIATLGMFTAARGAALLYSGGRPISNLSDSFLVIGGGSVGFIPIPVILFLTMGFLTHVLLKKTKLGKYIYAIGGNEQAAMVCGINVKKVKILIYTYAGMMSAVAGIILTSRVSSGNPTAGIGYELDAIASTVIGGTSLTGGIGTIGGTIVGALIIGVLNNGLSLLGVSPYWQQVIKGGIIVGAVVLDVYKHKKK</sequence>
<dbReference type="Proteomes" id="UP000216024">
    <property type="component" value="Unassembled WGS sequence"/>
</dbReference>
<evidence type="ECO:0000256" key="6">
    <source>
        <dbReference type="SAM" id="Phobius"/>
    </source>
</evidence>
<feature type="transmembrane region" description="Helical" evidence="6">
    <location>
        <begin position="56"/>
        <end position="78"/>
    </location>
</feature>
<dbReference type="OrthoDB" id="9815820at2"/>
<protein>
    <submittedName>
        <fullName evidence="7">Sugar ABC transporter permease</fullName>
    </submittedName>
</protein>
<dbReference type="CDD" id="cd06579">
    <property type="entry name" value="TM_PBP1_transp_AraH_like"/>
    <property type="match status" value="1"/>
</dbReference>
<keyword evidence="8" id="KW-1185">Reference proteome</keyword>
<dbReference type="Pfam" id="PF02653">
    <property type="entry name" value="BPD_transp_2"/>
    <property type="match status" value="1"/>
</dbReference>
<dbReference type="RefSeq" id="WP_095134839.1">
    <property type="nucleotide sequence ID" value="NZ_NIBG01000018.1"/>
</dbReference>
<evidence type="ECO:0000256" key="2">
    <source>
        <dbReference type="ARBA" id="ARBA00022475"/>
    </source>
</evidence>
<dbReference type="InterPro" id="IPR001851">
    <property type="entry name" value="ABC_transp_permease"/>
</dbReference>
<feature type="transmembrane region" description="Helical" evidence="6">
    <location>
        <begin position="260"/>
        <end position="287"/>
    </location>
</feature>
<feature type="transmembrane region" description="Helical" evidence="6">
    <location>
        <begin position="160"/>
        <end position="185"/>
    </location>
</feature>